<protein>
    <submittedName>
        <fullName evidence="2">Uncharacterized protein</fullName>
    </submittedName>
</protein>
<evidence type="ECO:0000313" key="2">
    <source>
        <dbReference type="EMBL" id="GGR88304.1"/>
    </source>
</evidence>
<evidence type="ECO:0000313" key="3">
    <source>
        <dbReference type="Proteomes" id="UP000606194"/>
    </source>
</evidence>
<dbReference type="EMBL" id="BMTL01000010">
    <property type="protein sequence ID" value="GGR88304.1"/>
    <property type="molecule type" value="Genomic_DNA"/>
</dbReference>
<reference evidence="2" key="2">
    <citation type="submission" date="2020-09" db="EMBL/GenBank/DDBJ databases">
        <authorList>
            <person name="Sun Q."/>
            <person name="Ohkuma M."/>
        </authorList>
    </citation>
    <scope>NUCLEOTIDE SEQUENCE</scope>
    <source>
        <strain evidence="2">JCM 4386</strain>
    </source>
</reference>
<dbReference type="Proteomes" id="UP000606194">
    <property type="component" value="Unassembled WGS sequence"/>
</dbReference>
<accession>A0A918FV28</accession>
<sequence length="117" mass="12036">MRSFQALCPINTLDSIAATIESSESAARPVRDDGPVRFGCRRPGDDGDGPVAVRAVPDGRGGQGQEVHGPPAPVPARARAFSRGTRVGRTPRRLPFPAAVPHPDRGATPSAAGAPAP</sequence>
<organism evidence="2 3">
    <name type="scientific">Streptomyces humidus</name>
    <dbReference type="NCBI Taxonomy" id="52259"/>
    <lineage>
        <taxon>Bacteria</taxon>
        <taxon>Bacillati</taxon>
        <taxon>Actinomycetota</taxon>
        <taxon>Actinomycetes</taxon>
        <taxon>Kitasatosporales</taxon>
        <taxon>Streptomycetaceae</taxon>
        <taxon>Streptomyces</taxon>
    </lineage>
</organism>
<reference evidence="2" key="1">
    <citation type="journal article" date="2014" name="Int. J. Syst. Evol. Microbiol.">
        <title>Complete genome sequence of Corynebacterium casei LMG S-19264T (=DSM 44701T), isolated from a smear-ripened cheese.</title>
        <authorList>
            <consortium name="US DOE Joint Genome Institute (JGI-PGF)"/>
            <person name="Walter F."/>
            <person name="Albersmeier A."/>
            <person name="Kalinowski J."/>
            <person name="Ruckert C."/>
        </authorList>
    </citation>
    <scope>NUCLEOTIDE SEQUENCE</scope>
    <source>
        <strain evidence="2">JCM 4386</strain>
    </source>
</reference>
<evidence type="ECO:0000256" key="1">
    <source>
        <dbReference type="SAM" id="MobiDB-lite"/>
    </source>
</evidence>
<keyword evidence="3" id="KW-1185">Reference proteome</keyword>
<comment type="caution">
    <text evidence="2">The sequence shown here is derived from an EMBL/GenBank/DDBJ whole genome shotgun (WGS) entry which is preliminary data.</text>
</comment>
<gene>
    <name evidence="2" type="ORF">GCM10010269_29330</name>
</gene>
<feature type="region of interest" description="Disordered" evidence="1">
    <location>
        <begin position="23"/>
        <end position="117"/>
    </location>
</feature>
<feature type="compositionally biased region" description="Low complexity" evidence="1">
    <location>
        <begin position="106"/>
        <end position="117"/>
    </location>
</feature>
<dbReference type="AlphaFoldDB" id="A0A918FV28"/>
<proteinExistence type="predicted"/>
<name>A0A918FV28_9ACTN</name>